<dbReference type="PANTHER" id="PTHR10579">
    <property type="entry name" value="CALCIUM-ACTIVATED CHLORIDE CHANNEL REGULATOR"/>
    <property type="match status" value="1"/>
</dbReference>
<organism evidence="2 3">
    <name type="scientific">Amycolatopsis eburnea</name>
    <dbReference type="NCBI Taxonomy" id="2267691"/>
    <lineage>
        <taxon>Bacteria</taxon>
        <taxon>Bacillati</taxon>
        <taxon>Actinomycetota</taxon>
        <taxon>Actinomycetes</taxon>
        <taxon>Pseudonocardiales</taxon>
        <taxon>Pseudonocardiaceae</taxon>
        <taxon>Amycolatopsis</taxon>
    </lineage>
</organism>
<keyword evidence="3" id="KW-1185">Reference proteome</keyword>
<protein>
    <submittedName>
        <fullName evidence="2">VWA domain-containing protein</fullName>
    </submittedName>
</protein>
<dbReference type="InterPro" id="IPR036465">
    <property type="entry name" value="vWFA_dom_sf"/>
</dbReference>
<dbReference type="EMBL" id="RSEC01000060">
    <property type="protein sequence ID" value="RSD10456.1"/>
    <property type="molecule type" value="Genomic_DNA"/>
</dbReference>
<dbReference type="RefSeq" id="WP_125314608.1">
    <property type="nucleotide sequence ID" value="NZ_RSEC01000060.1"/>
</dbReference>
<dbReference type="PANTHER" id="PTHR10579:SF43">
    <property type="entry name" value="ZINC FINGER (C3HC4-TYPE RING FINGER) FAMILY PROTEIN"/>
    <property type="match status" value="1"/>
</dbReference>
<reference evidence="2 3" key="1">
    <citation type="submission" date="2018-12" db="EMBL/GenBank/DDBJ databases">
        <title>Amycolatopsis eburnea sp. nov. actinomycete associate with arbuscular mycorrhiza fungal spore.</title>
        <authorList>
            <person name="Lumyong S."/>
            <person name="Chaiya L."/>
        </authorList>
    </citation>
    <scope>NUCLEOTIDE SEQUENCE [LARGE SCALE GENOMIC DNA]</scope>
    <source>
        <strain evidence="2 3">GLM-1</strain>
    </source>
</reference>
<name>A0A427SZQ6_9PSEU</name>
<feature type="domain" description="VWFA" evidence="1">
    <location>
        <begin position="51"/>
        <end position="224"/>
    </location>
</feature>
<dbReference type="InterPro" id="IPR002035">
    <property type="entry name" value="VWF_A"/>
</dbReference>
<dbReference type="SUPFAM" id="SSF53300">
    <property type="entry name" value="vWA-like"/>
    <property type="match status" value="1"/>
</dbReference>
<accession>A0A427SZQ6</accession>
<evidence type="ECO:0000259" key="1">
    <source>
        <dbReference type="PROSITE" id="PS50234"/>
    </source>
</evidence>
<dbReference type="InterPro" id="IPR051266">
    <property type="entry name" value="CLCR"/>
</dbReference>
<dbReference type="PROSITE" id="PS50234">
    <property type="entry name" value="VWFA"/>
    <property type="match status" value="1"/>
</dbReference>
<comment type="caution">
    <text evidence="2">The sequence shown here is derived from an EMBL/GenBank/DDBJ whole genome shotgun (WGS) entry which is preliminary data.</text>
</comment>
<gene>
    <name evidence="2" type="ORF">EIY87_37020</name>
</gene>
<dbReference type="Proteomes" id="UP000267081">
    <property type="component" value="Unassembled WGS sequence"/>
</dbReference>
<dbReference type="OrthoDB" id="9781333at2"/>
<sequence length="483" mass="53577">MTENDGPIELVVLTERPAVRDDAPTDLDVVVEIRCRAGSSAREAGDAMRMNLCVVIDRSGSMDGRKLETAKRSCLDILGRLAEQDLFTVVVFDDQAEVVTNPQMSRSEAQERIRAIATGGMTNLSLGWYLGLLELQTHTTEQHYNRLFLLSDGQANAGETKRTTLAREAAQSRDLGITTSTIGIGEDFAEDTLETIASGSGGRFWSISESRLEDIIEEEFSGALSTTLDRPRVELTLPGGVVLDQELNILKKSGNRYRVRPLKGEDMFNFAVRLSIDPKALEGERAEIGARLFDADQLVTTATAVVELLPIEQATATASEPLVLSVVSQYTMTTSDEEMLEKLDTGDMNLMKRLLIAEVEGMRHVRDALEAEQDTERRRFELANLMARGLMSEVSVELTELLAPYLADPGVDRFLSFWRKGLRQEKFRWSNRDCGVSAFDEESVAEVVARAITLGGELAVRYPGDAKAIGRRVEALREYLERF</sequence>
<dbReference type="Pfam" id="PF00092">
    <property type="entry name" value="VWA"/>
    <property type="match status" value="1"/>
</dbReference>
<dbReference type="AlphaFoldDB" id="A0A427SZQ6"/>
<evidence type="ECO:0000313" key="3">
    <source>
        <dbReference type="Proteomes" id="UP000267081"/>
    </source>
</evidence>
<dbReference type="Gene3D" id="3.40.50.410">
    <property type="entry name" value="von Willebrand factor, type A domain"/>
    <property type="match status" value="1"/>
</dbReference>
<evidence type="ECO:0000313" key="2">
    <source>
        <dbReference type="EMBL" id="RSD10456.1"/>
    </source>
</evidence>
<proteinExistence type="predicted"/>
<dbReference type="SMART" id="SM00327">
    <property type="entry name" value="VWA"/>
    <property type="match status" value="1"/>
</dbReference>